<feature type="compositionally biased region" description="Polar residues" evidence="8">
    <location>
        <begin position="691"/>
        <end position="703"/>
    </location>
</feature>
<dbReference type="GO" id="GO:0003677">
    <property type="term" value="F:DNA binding"/>
    <property type="evidence" value="ECO:0007669"/>
    <property type="project" value="UniProtKB-KW"/>
</dbReference>
<name>A0A9P8ABD7_MORAP</name>
<keyword evidence="7" id="KW-0539">Nucleus</keyword>
<evidence type="ECO:0000313" key="10">
    <source>
        <dbReference type="EMBL" id="KAG9326520.1"/>
    </source>
</evidence>
<feature type="compositionally biased region" description="Low complexity" evidence="8">
    <location>
        <begin position="953"/>
        <end position="965"/>
    </location>
</feature>
<proteinExistence type="predicted"/>
<feature type="compositionally biased region" description="Basic and acidic residues" evidence="8">
    <location>
        <begin position="799"/>
        <end position="832"/>
    </location>
</feature>
<gene>
    <name evidence="10" type="ORF">KVV02_007669</name>
</gene>
<evidence type="ECO:0000256" key="7">
    <source>
        <dbReference type="ARBA" id="ARBA00023242"/>
    </source>
</evidence>
<dbReference type="GO" id="GO:0006351">
    <property type="term" value="P:DNA-templated transcription"/>
    <property type="evidence" value="ECO:0007669"/>
    <property type="project" value="InterPro"/>
</dbReference>
<feature type="region of interest" description="Disordered" evidence="8">
    <location>
        <begin position="935"/>
        <end position="1002"/>
    </location>
</feature>
<feature type="compositionally biased region" description="Low complexity" evidence="8">
    <location>
        <begin position="704"/>
        <end position="725"/>
    </location>
</feature>
<dbReference type="CDD" id="cd03024">
    <property type="entry name" value="DsbA_FrnE"/>
    <property type="match status" value="1"/>
</dbReference>
<dbReference type="PANTHER" id="PTHR31313">
    <property type="entry name" value="TY1 ENHANCER ACTIVATOR"/>
    <property type="match status" value="1"/>
</dbReference>
<evidence type="ECO:0000256" key="2">
    <source>
        <dbReference type="ARBA" id="ARBA00022723"/>
    </source>
</evidence>
<evidence type="ECO:0000259" key="9">
    <source>
        <dbReference type="PROSITE" id="PS50048"/>
    </source>
</evidence>
<feature type="region of interest" description="Disordered" evidence="8">
    <location>
        <begin position="679"/>
        <end position="737"/>
    </location>
</feature>
<accession>A0A9P8ABD7</accession>
<dbReference type="InterPro" id="IPR036249">
    <property type="entry name" value="Thioredoxin-like_sf"/>
</dbReference>
<dbReference type="InterPro" id="IPR036864">
    <property type="entry name" value="Zn2-C6_fun-type_DNA-bd_sf"/>
</dbReference>
<dbReference type="InterPro" id="IPR007219">
    <property type="entry name" value="XnlR_reg_dom"/>
</dbReference>
<dbReference type="GO" id="GO:0016491">
    <property type="term" value="F:oxidoreductase activity"/>
    <property type="evidence" value="ECO:0007669"/>
    <property type="project" value="InterPro"/>
</dbReference>
<comment type="caution">
    <text evidence="10">The sequence shown here is derived from an EMBL/GenBank/DDBJ whole genome shotgun (WGS) entry which is preliminary data.</text>
</comment>
<dbReference type="SUPFAM" id="SSF52833">
    <property type="entry name" value="Thioredoxin-like"/>
    <property type="match status" value="1"/>
</dbReference>
<dbReference type="Pfam" id="PF04082">
    <property type="entry name" value="Fungal_trans"/>
    <property type="match status" value="1"/>
</dbReference>
<sequence>MTKIKPRLIARISCQECRRRKTRCNYDGQGDKCSTCARIGTPCIFSQKNGVVLDMDKVMEENNPHLVHQREKEQRAKDRECERLRLLGNASSSASTSVHPAMDMYSKSTPSSSYLAGYSSRHSRSSSTSSSIQPGGRASPTEDLSHVMDRLQIDAFGIAPHTLRSFSQVAGDNDSVEPSSGESSATESSAPTVQEPNSMDTSEVSHSSSSKRYSGGSSPRSHHRSSRSRSVPLVDIQPDLIDLYFKHVHPYLLVLHKPSFLRRLHDPKDPVPDFLLAAMYAVASHYAPGREEDGRRYFEFWLSRLDDTLDKPRLSTIQALLLIIKYQEGVKHTGFYFRTYMYAQMVIVLARELQLHKTSPVNVKLDQESHEVRRRLFWAIFILDQFISVSQGRTMSFREVEPEADMPCVNTEDLNDPQEIENILNMVEYIRLAKINHQALILVRKFLTKVVKIEDTIPQGRMIHNAMIAWKNNLPPRLQLASNMSAHTPFVAMLHILYHACTVMVQRCYCEDPSISHLDIAASSREACTVSATSMTVITDDLYTNHGIVPFSYPIRGCYFVIYCLIAAATIQVNDIRRGINGPIMFKRSLALLNLILRESTAVDIEKEVELLKSSLDITMDGPRGENKTLSSIQATPSHFYDQRPPLKPILPMSQKYSSRMNFASSSVTPIRMRKISPKVLGPSPAAGVNSPLTPSTGGASSQVQGNSSTGNSVNSVGNGHVQGHSHGSSTAFNSSTNGMGSSFVPTTASLLSQGMAASAGGTPNRMESGNSSGSGLATGSGNGVSNNGTRKQGAWSRPQDEKGQSKQVQREHRQSLKHEEEQQLDEMEQKFKTSPSPDMSARPYLSPSSTSSQQTESSSLASTGAYLGSVPSFTAPSSYPADLAAFALGHPQQQSQPQLQQQSFSYQDGFSQENALNFAVSYLQQQQQQQQQQLNQSQQQQQQSIHSQTVMSPATLASSSLSPTNPFQPPSLTSSATVMQTSNGQRTHSAEPAGAMAQDTPSPESFQVLEMTGTFPSYLCPDSAVPMGIRQALGDAEKMFKFQAQEGIDGDSSQPDAQRQHVSQQQYFMLRSLSHLRQKMSAAVPSSTAAASGKKIHIDIVSDTVCPWCYIGKRRLEKAITSYKSKPEHKDVEFEVNWHPYQLDPNSSKTPIPKMQMYANKFGAARAPLIRDRMLQVGQEEGIPFAYDGNIVNTLDSHRLIAFATKKGKQDEMVEELFRNYFEENKCGEIPTLVESAVKVGLDRNEVETFLKSEEGVSEIRAEIEKSKMEGVQGVPNITIGHKYVLSGAQEPSTFEEVFSKIA</sequence>
<keyword evidence="6" id="KW-0804">Transcription</keyword>
<feature type="compositionally biased region" description="Polar residues" evidence="8">
    <location>
        <begin position="766"/>
        <end position="776"/>
    </location>
</feature>
<dbReference type="EMBL" id="JAIFTL010000018">
    <property type="protein sequence ID" value="KAG9326520.1"/>
    <property type="molecule type" value="Genomic_DNA"/>
</dbReference>
<evidence type="ECO:0000256" key="6">
    <source>
        <dbReference type="ARBA" id="ARBA00023163"/>
    </source>
</evidence>
<feature type="domain" description="Zn(2)-C6 fungal-type" evidence="9">
    <location>
        <begin position="13"/>
        <end position="45"/>
    </location>
</feature>
<dbReference type="CDD" id="cd00067">
    <property type="entry name" value="GAL4"/>
    <property type="match status" value="1"/>
</dbReference>
<feature type="compositionally biased region" description="Low complexity" evidence="8">
    <location>
        <begin position="178"/>
        <end position="219"/>
    </location>
</feature>
<evidence type="ECO:0000256" key="3">
    <source>
        <dbReference type="ARBA" id="ARBA00022833"/>
    </source>
</evidence>
<dbReference type="GO" id="GO:0005634">
    <property type="term" value="C:nucleus"/>
    <property type="evidence" value="ECO:0007669"/>
    <property type="project" value="UniProtKB-SubCell"/>
</dbReference>
<dbReference type="InterPro" id="IPR001138">
    <property type="entry name" value="Zn2Cys6_DnaBD"/>
</dbReference>
<dbReference type="CDD" id="cd12148">
    <property type="entry name" value="fungal_TF_MHR"/>
    <property type="match status" value="1"/>
</dbReference>
<evidence type="ECO:0000256" key="1">
    <source>
        <dbReference type="ARBA" id="ARBA00004123"/>
    </source>
</evidence>
<evidence type="ECO:0000256" key="8">
    <source>
        <dbReference type="SAM" id="MobiDB-lite"/>
    </source>
</evidence>
<dbReference type="GO" id="GO:0008270">
    <property type="term" value="F:zinc ion binding"/>
    <property type="evidence" value="ECO:0007669"/>
    <property type="project" value="InterPro"/>
</dbReference>
<comment type="subcellular location">
    <subcellularLocation>
        <location evidence="1">Nucleus</location>
    </subcellularLocation>
</comment>
<reference evidence="10" key="1">
    <citation type="submission" date="2021-07" db="EMBL/GenBank/DDBJ databases">
        <title>Draft genome of Mortierella alpina, strain LL118, isolated from an aspen leaf litter sample.</title>
        <authorList>
            <person name="Yang S."/>
            <person name="Vinatzer B.A."/>
        </authorList>
    </citation>
    <scope>NUCLEOTIDE SEQUENCE</scope>
    <source>
        <strain evidence="10">LL118</strain>
    </source>
</reference>
<keyword evidence="2" id="KW-0479">Metal-binding</keyword>
<feature type="compositionally biased region" description="Polar residues" evidence="8">
    <location>
        <begin position="726"/>
        <end position="737"/>
    </location>
</feature>
<dbReference type="Gene3D" id="4.10.240.10">
    <property type="entry name" value="Zn(2)-C6 fungal-type DNA-binding domain"/>
    <property type="match status" value="1"/>
</dbReference>
<evidence type="ECO:0000313" key="11">
    <source>
        <dbReference type="Proteomes" id="UP000717515"/>
    </source>
</evidence>
<feature type="compositionally biased region" description="Low complexity" evidence="8">
    <location>
        <begin position="841"/>
        <end position="858"/>
    </location>
</feature>
<dbReference type="PROSITE" id="PS00463">
    <property type="entry name" value="ZN2_CY6_FUNGAL_1"/>
    <property type="match status" value="1"/>
</dbReference>
<dbReference type="GO" id="GO:0000981">
    <property type="term" value="F:DNA-binding transcription factor activity, RNA polymerase II-specific"/>
    <property type="evidence" value="ECO:0007669"/>
    <property type="project" value="InterPro"/>
</dbReference>
<evidence type="ECO:0000256" key="5">
    <source>
        <dbReference type="ARBA" id="ARBA00023125"/>
    </source>
</evidence>
<dbReference type="Pfam" id="PF00172">
    <property type="entry name" value="Zn_clus"/>
    <property type="match status" value="1"/>
</dbReference>
<dbReference type="SMART" id="SM00906">
    <property type="entry name" value="Fungal_trans"/>
    <property type="match status" value="1"/>
</dbReference>
<feature type="compositionally biased region" description="Polar residues" evidence="8">
    <location>
        <begin position="971"/>
        <end position="988"/>
    </location>
</feature>
<feature type="region of interest" description="Disordered" evidence="8">
    <location>
        <begin position="170"/>
        <end position="230"/>
    </location>
</feature>
<dbReference type="Gene3D" id="3.40.30.10">
    <property type="entry name" value="Glutaredoxin"/>
    <property type="match status" value="1"/>
</dbReference>
<feature type="region of interest" description="Disordered" evidence="8">
    <location>
        <begin position="756"/>
        <end position="858"/>
    </location>
</feature>
<feature type="region of interest" description="Disordered" evidence="8">
    <location>
        <begin position="623"/>
        <end position="647"/>
    </location>
</feature>
<feature type="compositionally biased region" description="Polar residues" evidence="8">
    <location>
        <begin position="628"/>
        <end position="637"/>
    </location>
</feature>
<dbReference type="SUPFAM" id="SSF57701">
    <property type="entry name" value="Zn2/Cys6 DNA-binding domain"/>
    <property type="match status" value="1"/>
</dbReference>
<protein>
    <recommendedName>
        <fullName evidence="9">Zn(2)-C6 fungal-type domain-containing protein</fullName>
    </recommendedName>
</protein>
<evidence type="ECO:0000256" key="4">
    <source>
        <dbReference type="ARBA" id="ARBA00023015"/>
    </source>
</evidence>
<dbReference type="Proteomes" id="UP000717515">
    <property type="component" value="Unassembled WGS sequence"/>
</dbReference>
<dbReference type="PANTHER" id="PTHR31313:SF81">
    <property type="entry name" value="TY1 ENHANCER ACTIVATOR"/>
    <property type="match status" value="1"/>
</dbReference>
<organism evidence="10 11">
    <name type="scientific">Mortierella alpina</name>
    <name type="common">Oleaginous fungus</name>
    <name type="synonym">Mortierella renispora</name>
    <dbReference type="NCBI Taxonomy" id="64518"/>
    <lineage>
        <taxon>Eukaryota</taxon>
        <taxon>Fungi</taxon>
        <taxon>Fungi incertae sedis</taxon>
        <taxon>Mucoromycota</taxon>
        <taxon>Mortierellomycotina</taxon>
        <taxon>Mortierellomycetes</taxon>
        <taxon>Mortierellales</taxon>
        <taxon>Mortierellaceae</taxon>
        <taxon>Mortierella</taxon>
    </lineage>
</organism>
<dbReference type="InterPro" id="IPR001853">
    <property type="entry name" value="DSBA-like_thioredoxin_dom"/>
</dbReference>
<dbReference type="Pfam" id="PF01323">
    <property type="entry name" value="DSBA"/>
    <property type="match status" value="1"/>
</dbReference>
<feature type="compositionally biased region" description="Polar residues" evidence="8">
    <location>
        <begin position="89"/>
        <end position="98"/>
    </location>
</feature>
<dbReference type="PROSITE" id="PS50048">
    <property type="entry name" value="ZN2_CY6_FUNGAL_2"/>
    <property type="match status" value="1"/>
</dbReference>
<feature type="region of interest" description="Disordered" evidence="8">
    <location>
        <begin position="86"/>
        <end position="142"/>
    </location>
</feature>
<feature type="compositionally biased region" description="Low complexity" evidence="8">
    <location>
        <begin position="935"/>
        <end position="945"/>
    </location>
</feature>
<keyword evidence="5" id="KW-0238">DNA-binding</keyword>
<keyword evidence="4" id="KW-0805">Transcription regulation</keyword>
<dbReference type="InterPro" id="IPR051615">
    <property type="entry name" value="Transcr_Regulatory_Elem"/>
</dbReference>
<keyword evidence="3" id="KW-0862">Zinc</keyword>